<protein>
    <submittedName>
        <fullName evidence="2">Uncharacterized protein</fullName>
    </submittedName>
</protein>
<gene>
    <name evidence="2" type="ORF">FHU40_000819</name>
</gene>
<organism evidence="2 3">
    <name type="scientific">Nocardioides soli</name>
    <dbReference type="NCBI Taxonomy" id="1036020"/>
    <lineage>
        <taxon>Bacteria</taxon>
        <taxon>Bacillati</taxon>
        <taxon>Actinomycetota</taxon>
        <taxon>Actinomycetes</taxon>
        <taxon>Propionibacteriales</taxon>
        <taxon>Nocardioidaceae</taxon>
        <taxon>Nocardioides</taxon>
    </lineage>
</organism>
<dbReference type="AlphaFoldDB" id="A0A7W4VSM8"/>
<dbReference type="Proteomes" id="UP000589626">
    <property type="component" value="Unassembled WGS sequence"/>
</dbReference>
<evidence type="ECO:0000256" key="1">
    <source>
        <dbReference type="SAM" id="MobiDB-lite"/>
    </source>
</evidence>
<reference evidence="2 3" key="1">
    <citation type="submission" date="2020-08" db="EMBL/GenBank/DDBJ databases">
        <title>Sequencing the genomes of 1000 actinobacteria strains.</title>
        <authorList>
            <person name="Klenk H.-P."/>
        </authorList>
    </citation>
    <scope>NUCLEOTIDE SEQUENCE [LARGE SCALE GENOMIC DNA]</scope>
    <source>
        <strain evidence="2 3">DSM 105498</strain>
    </source>
</reference>
<comment type="caution">
    <text evidence="2">The sequence shown here is derived from an EMBL/GenBank/DDBJ whole genome shotgun (WGS) entry which is preliminary data.</text>
</comment>
<sequence>MAHNATHVVNEGLVAYVRLTDGGTVTLHSGDTVPPEADAVHVATLAGRGVLSQLADQQSEPKASAGGKPKD</sequence>
<proteinExistence type="predicted"/>
<dbReference type="RefSeq" id="WP_183590973.1">
    <property type="nucleotide sequence ID" value="NZ_JACHWR010000001.1"/>
</dbReference>
<accession>A0A7W4VSM8</accession>
<keyword evidence="3" id="KW-1185">Reference proteome</keyword>
<dbReference type="EMBL" id="JACHWR010000001">
    <property type="protein sequence ID" value="MBB3041018.1"/>
    <property type="molecule type" value="Genomic_DNA"/>
</dbReference>
<evidence type="ECO:0000313" key="2">
    <source>
        <dbReference type="EMBL" id="MBB3041018.1"/>
    </source>
</evidence>
<name>A0A7W4VSM8_9ACTN</name>
<evidence type="ECO:0000313" key="3">
    <source>
        <dbReference type="Proteomes" id="UP000589626"/>
    </source>
</evidence>
<feature type="region of interest" description="Disordered" evidence="1">
    <location>
        <begin position="52"/>
        <end position="71"/>
    </location>
</feature>